<dbReference type="FunFam" id="3.30.460.10:FF:000001">
    <property type="entry name" value="GTP pyrophosphokinase RelA"/>
    <property type="match status" value="1"/>
</dbReference>
<dbReference type="Gene3D" id="1.10.3210.10">
    <property type="entry name" value="Hypothetical protein af1432"/>
    <property type="match status" value="1"/>
</dbReference>
<dbReference type="PROSITE" id="PS51880">
    <property type="entry name" value="TGS"/>
    <property type="match status" value="1"/>
</dbReference>
<dbReference type="GO" id="GO:0016301">
    <property type="term" value="F:kinase activity"/>
    <property type="evidence" value="ECO:0007669"/>
    <property type="project" value="UniProtKB-KW"/>
</dbReference>
<reference evidence="9 10" key="1">
    <citation type="submission" date="2019-11" db="EMBL/GenBank/DDBJ databases">
        <authorList>
            <person name="Khan S.A."/>
            <person name="Jeon C.O."/>
            <person name="Chun B.H."/>
        </authorList>
    </citation>
    <scope>NUCLEOTIDE SEQUENCE [LARGE SCALE GENOMIC DNA]</scope>
    <source>
        <strain evidence="9 10">IMCC 1097</strain>
    </source>
</reference>
<dbReference type="PROSITE" id="PS51671">
    <property type="entry name" value="ACT"/>
    <property type="match status" value="1"/>
</dbReference>
<protein>
    <recommendedName>
        <fullName evidence="1">GTP pyrophosphokinase</fullName>
    </recommendedName>
    <alternativeName>
        <fullName evidence="4">(p)ppGpp synthase</fullName>
    </alternativeName>
    <alternativeName>
        <fullName evidence="3">ATP:GTP 3'-pyrophosphotransferase</fullName>
    </alternativeName>
    <alternativeName>
        <fullName evidence="5">ppGpp synthase I</fullName>
    </alternativeName>
</protein>
<accession>A0A5Q2QES1</accession>
<dbReference type="KEGG" id="llp:GH975_07120"/>
<dbReference type="GO" id="GO:0042594">
    <property type="term" value="P:response to starvation"/>
    <property type="evidence" value="ECO:0007669"/>
    <property type="project" value="TreeGrafter"/>
</dbReference>
<dbReference type="GO" id="GO:0015969">
    <property type="term" value="P:guanosine tetraphosphate metabolic process"/>
    <property type="evidence" value="ECO:0007669"/>
    <property type="project" value="InterPro"/>
</dbReference>
<comment type="function">
    <text evidence="6">In eubacteria ppGpp (guanosine 3'-diphosphate 5'-diphosphate) is a mediator of the stringent response that coordinates a variety of cellular activities in response to changes in nutritional abundance.</text>
</comment>
<dbReference type="SUPFAM" id="SSF81301">
    <property type="entry name" value="Nucleotidyltransferase"/>
    <property type="match status" value="1"/>
</dbReference>
<dbReference type="InterPro" id="IPR033655">
    <property type="entry name" value="TGS_RelA/SpoT"/>
</dbReference>
<dbReference type="PANTHER" id="PTHR21262">
    <property type="entry name" value="GUANOSINE-3',5'-BIS DIPHOSPHATE 3'-PYROPHOSPHOHYDROLASE"/>
    <property type="match status" value="1"/>
</dbReference>
<dbReference type="Gene3D" id="3.30.70.260">
    <property type="match status" value="1"/>
</dbReference>
<dbReference type="SMART" id="SM00954">
    <property type="entry name" value="RelA_SpoT"/>
    <property type="match status" value="1"/>
</dbReference>
<evidence type="ECO:0000256" key="1">
    <source>
        <dbReference type="ARBA" id="ARBA00019852"/>
    </source>
</evidence>
<keyword evidence="9" id="KW-0418">Kinase</keyword>
<sequence length="740" mass="83345">MVKTRIAHPLDGERLDDSQYWLSQWRKLGFDDARLSTALDMIQVAAEQPSPLDEWDGLDSLKLGLEMATVIATISGDIETLLAALVYRSVREGKISCDQVEFSLGAVARRLVSDTLRMRVIGDRGLSDVRAIGGKEEGLDVIRRMLVSLVDDPRVAILKLAERTAVIRAVKDHSEAHRQRVAQEIIDVYAPLAHRLGIGQIRWELEDMAFRYLRSDEYKAIAKQLAERRQEREHYIEDVVQRLRDSLSQAGIDADISWRAKHIFSIWRKMSRKNIEFNEVYDVRAIRLLVHETRDCYAALGMVHAAFKHLPGEFDDYIAQPKPNGYRSLHTAVLGPEGKVVEVQIRTHSMHDEAEYGVCAHYRYKGHDTDEKPGSYEQKVEFFRQVLAWHDEMGDTESLLEAFRNDTSDDRVYAFTPAGDVVDLPRGSTPLDFAYKVHTEVGHRCRGAKVGGRIVPLTYRLGLGDQIEILTAKEGKPSRDWLNQDLGFVTTSRARSKIQAWFRLQDRDANYEEGRQLLEVELRRLALVAPPPALLAERLGLQTEDELYVGLGAGDIKLSQAIGAVHRYHQESDPSGEPDELPLGEHASRAERGSITIDGVDNLASSLASCCKPVPGDWVKGYITRARGVSVHRADCPSFENLNANEPERIVDIQWGNLERAYPVNLYVKAMDRTGLLRDVSNVLAGERCNVLAVNTQSDRSDGSATMRLQIEVEGLSRLSGVLTRLSQLPYVLEARRERS</sequence>
<name>A0A5Q2QES1_9GAMM</name>
<dbReference type="NCBIfam" id="NF008124">
    <property type="entry name" value="PRK10872.1"/>
    <property type="match status" value="1"/>
</dbReference>
<dbReference type="InterPro" id="IPR007685">
    <property type="entry name" value="RelA_SpoT"/>
</dbReference>
<comment type="pathway">
    <text evidence="2">Purine metabolism.</text>
</comment>
<dbReference type="Pfam" id="PF13328">
    <property type="entry name" value="HD_4"/>
    <property type="match status" value="1"/>
</dbReference>
<dbReference type="InterPro" id="IPR012675">
    <property type="entry name" value="Beta-grasp_dom_sf"/>
</dbReference>
<evidence type="ECO:0000313" key="10">
    <source>
        <dbReference type="Proteomes" id="UP000388235"/>
    </source>
</evidence>
<evidence type="ECO:0000259" key="8">
    <source>
        <dbReference type="PROSITE" id="PS51880"/>
    </source>
</evidence>
<dbReference type="AlphaFoldDB" id="A0A5Q2QES1"/>
<dbReference type="InterPro" id="IPR004095">
    <property type="entry name" value="TGS"/>
</dbReference>
<evidence type="ECO:0000256" key="2">
    <source>
        <dbReference type="ARBA" id="ARBA00025704"/>
    </source>
</evidence>
<feature type="domain" description="ACT" evidence="7">
    <location>
        <begin position="665"/>
        <end position="740"/>
    </location>
</feature>
<dbReference type="InterPro" id="IPR043519">
    <property type="entry name" value="NT_sf"/>
</dbReference>
<evidence type="ECO:0000259" key="7">
    <source>
        <dbReference type="PROSITE" id="PS51671"/>
    </source>
</evidence>
<dbReference type="PANTHER" id="PTHR21262:SF31">
    <property type="entry name" value="GTP PYROPHOSPHOKINASE"/>
    <property type="match status" value="1"/>
</dbReference>
<evidence type="ECO:0000313" key="9">
    <source>
        <dbReference type="EMBL" id="QGG80350.1"/>
    </source>
</evidence>
<dbReference type="FunFam" id="3.10.20.30:FF:000002">
    <property type="entry name" value="GTP pyrophosphokinase (RelA/SpoT)"/>
    <property type="match status" value="1"/>
</dbReference>
<dbReference type="SUPFAM" id="SSF55021">
    <property type="entry name" value="ACT-like"/>
    <property type="match status" value="1"/>
</dbReference>
<dbReference type="GO" id="GO:0008893">
    <property type="term" value="F:guanosine-3',5'-bis(diphosphate) 3'-diphosphatase activity"/>
    <property type="evidence" value="ECO:0007669"/>
    <property type="project" value="TreeGrafter"/>
</dbReference>
<organism evidence="9 10">
    <name type="scientific">Litorivicinus lipolyticus</name>
    <dbReference type="NCBI Taxonomy" id="418701"/>
    <lineage>
        <taxon>Bacteria</taxon>
        <taxon>Pseudomonadati</taxon>
        <taxon>Pseudomonadota</taxon>
        <taxon>Gammaproteobacteria</taxon>
        <taxon>Oceanospirillales</taxon>
        <taxon>Litorivicinaceae</taxon>
        <taxon>Litorivicinus</taxon>
    </lineage>
</organism>
<gene>
    <name evidence="9" type="primary">relA</name>
    <name evidence="9" type="ORF">GH975_07120</name>
</gene>
<dbReference type="InterPro" id="IPR004811">
    <property type="entry name" value="RelA/Spo_fam"/>
</dbReference>
<dbReference type="InterPro" id="IPR045865">
    <property type="entry name" value="ACT-like_dom_sf"/>
</dbReference>
<dbReference type="Gene3D" id="3.10.20.30">
    <property type="match status" value="1"/>
</dbReference>
<dbReference type="Proteomes" id="UP000388235">
    <property type="component" value="Chromosome"/>
</dbReference>
<evidence type="ECO:0000256" key="4">
    <source>
        <dbReference type="ARBA" id="ARBA00032407"/>
    </source>
</evidence>
<dbReference type="GO" id="GO:0015949">
    <property type="term" value="P:nucleobase-containing small molecule interconversion"/>
    <property type="evidence" value="ECO:0007669"/>
    <property type="project" value="UniProtKB-ARBA"/>
</dbReference>
<dbReference type="InterPro" id="IPR002912">
    <property type="entry name" value="ACT_dom"/>
</dbReference>
<evidence type="ECO:0000256" key="3">
    <source>
        <dbReference type="ARBA" id="ARBA00029754"/>
    </source>
</evidence>
<evidence type="ECO:0000256" key="5">
    <source>
        <dbReference type="ARBA" id="ARBA00033308"/>
    </source>
</evidence>
<dbReference type="OrthoDB" id="9805041at2"/>
<dbReference type="Gene3D" id="3.30.460.10">
    <property type="entry name" value="Beta Polymerase, domain 2"/>
    <property type="match status" value="1"/>
</dbReference>
<feature type="domain" description="TGS" evidence="8">
    <location>
        <begin position="410"/>
        <end position="471"/>
    </location>
</feature>
<dbReference type="RefSeq" id="WP_153713854.1">
    <property type="nucleotide sequence ID" value="NZ_CP045871.1"/>
</dbReference>
<comment type="similarity">
    <text evidence="6">Belongs to the relA/spoT family.</text>
</comment>
<dbReference type="SUPFAM" id="SSF109604">
    <property type="entry name" value="HD-domain/PDEase-like"/>
    <property type="match status" value="1"/>
</dbReference>
<dbReference type="Pfam" id="PF04607">
    <property type="entry name" value="RelA_SpoT"/>
    <property type="match status" value="1"/>
</dbReference>
<keyword evidence="10" id="KW-1185">Reference proteome</keyword>
<dbReference type="CDD" id="cd04876">
    <property type="entry name" value="ACT_RelA-SpoT"/>
    <property type="match status" value="1"/>
</dbReference>
<dbReference type="InterPro" id="IPR012676">
    <property type="entry name" value="TGS-like"/>
</dbReference>
<dbReference type="NCBIfam" id="TIGR00691">
    <property type="entry name" value="spoT_relA"/>
    <property type="match status" value="1"/>
</dbReference>
<dbReference type="CDD" id="cd01668">
    <property type="entry name" value="TGS_RSH"/>
    <property type="match status" value="1"/>
</dbReference>
<evidence type="ECO:0000256" key="6">
    <source>
        <dbReference type="RuleBase" id="RU003847"/>
    </source>
</evidence>
<dbReference type="CDD" id="cd05399">
    <property type="entry name" value="NT_Rel-Spo_like"/>
    <property type="match status" value="1"/>
</dbReference>
<dbReference type="GO" id="GO:0005886">
    <property type="term" value="C:plasma membrane"/>
    <property type="evidence" value="ECO:0007669"/>
    <property type="project" value="TreeGrafter"/>
</dbReference>
<dbReference type="Pfam" id="PF13291">
    <property type="entry name" value="ACT_4"/>
    <property type="match status" value="1"/>
</dbReference>
<proteinExistence type="inferred from homology"/>
<dbReference type="EMBL" id="CP045871">
    <property type="protein sequence ID" value="QGG80350.1"/>
    <property type="molecule type" value="Genomic_DNA"/>
</dbReference>
<dbReference type="SUPFAM" id="SSF81271">
    <property type="entry name" value="TGS-like"/>
    <property type="match status" value="1"/>
</dbReference>
<dbReference type="Pfam" id="PF02824">
    <property type="entry name" value="TGS"/>
    <property type="match status" value="1"/>
</dbReference>
<dbReference type="GO" id="GO:0008728">
    <property type="term" value="F:GTP diphosphokinase activity"/>
    <property type="evidence" value="ECO:0007669"/>
    <property type="project" value="TreeGrafter"/>
</dbReference>
<keyword evidence="9" id="KW-0808">Transferase</keyword>